<dbReference type="Proteomes" id="UP000025227">
    <property type="component" value="Unplaced"/>
</dbReference>
<organism evidence="1 2">
    <name type="scientific">Haemonchus contortus</name>
    <name type="common">Barber pole worm</name>
    <dbReference type="NCBI Taxonomy" id="6289"/>
    <lineage>
        <taxon>Eukaryota</taxon>
        <taxon>Metazoa</taxon>
        <taxon>Ecdysozoa</taxon>
        <taxon>Nematoda</taxon>
        <taxon>Chromadorea</taxon>
        <taxon>Rhabditida</taxon>
        <taxon>Rhabditina</taxon>
        <taxon>Rhabditomorpha</taxon>
        <taxon>Strongyloidea</taxon>
        <taxon>Trichostrongylidae</taxon>
        <taxon>Haemonchus</taxon>
    </lineage>
</organism>
<evidence type="ECO:0000313" key="2">
    <source>
        <dbReference type="WBParaSite" id="HCON_00003700-00001"/>
    </source>
</evidence>
<proteinExistence type="predicted"/>
<dbReference type="AlphaFoldDB" id="A0A7I4XS40"/>
<protein>
    <submittedName>
        <fullName evidence="2">Polyprotein</fullName>
    </submittedName>
</protein>
<keyword evidence="1" id="KW-1185">Reference proteome</keyword>
<name>A0A7I4XS40_HAECO</name>
<reference evidence="2" key="1">
    <citation type="submission" date="2020-12" db="UniProtKB">
        <authorList>
            <consortium name="WormBaseParasite"/>
        </authorList>
    </citation>
    <scope>IDENTIFICATION</scope>
    <source>
        <strain evidence="2">MHco3</strain>
    </source>
</reference>
<evidence type="ECO:0000313" key="1">
    <source>
        <dbReference type="Proteomes" id="UP000025227"/>
    </source>
</evidence>
<sequence>WGTTTQPRSRNQQIVLITQRPGALECYVRSRLKTNISKRWLMKLWPKNDVSPSNGNILPICYVKKSGQKRVECRGIVA</sequence>
<accession>A0A7I4XS40</accession>
<dbReference type="WBParaSite" id="HCON_00003700-00001">
    <property type="protein sequence ID" value="HCON_00003700-00001"/>
    <property type="gene ID" value="HCON_00003700"/>
</dbReference>